<evidence type="ECO:0000256" key="6">
    <source>
        <dbReference type="ARBA" id="ARBA00023136"/>
    </source>
</evidence>
<dbReference type="Pfam" id="PF02537">
    <property type="entry name" value="CRCB"/>
    <property type="match status" value="1"/>
</dbReference>
<evidence type="ECO:0000256" key="5">
    <source>
        <dbReference type="ARBA" id="ARBA00022989"/>
    </source>
</evidence>
<dbReference type="InterPro" id="IPR003691">
    <property type="entry name" value="FluC"/>
</dbReference>
<comment type="function">
    <text evidence="1">Fluoride channel required for the rapid expulsion of cytoplasmic fluoride.</text>
</comment>
<name>A0ABR3TM07_9PEZI</name>
<dbReference type="EMBL" id="JAKEKT020000047">
    <property type="protein sequence ID" value="KAL1640656.1"/>
    <property type="molecule type" value="Genomic_DNA"/>
</dbReference>
<feature type="transmembrane region" description="Helical" evidence="10">
    <location>
        <begin position="119"/>
        <end position="140"/>
    </location>
</feature>
<keyword evidence="12" id="KW-1185">Reference proteome</keyword>
<dbReference type="Proteomes" id="UP001521184">
    <property type="component" value="Unassembled WGS sequence"/>
</dbReference>
<comment type="caution">
    <text evidence="11">The sequence shown here is derived from an EMBL/GenBank/DDBJ whole genome shotgun (WGS) entry which is preliminary data.</text>
</comment>
<comment type="catalytic activity">
    <reaction evidence="8">
        <text>fluoride(in) = fluoride(out)</text>
        <dbReference type="Rhea" id="RHEA:76159"/>
        <dbReference type="ChEBI" id="CHEBI:17051"/>
    </reaction>
    <physiologicalReaction direction="left-to-right" evidence="8">
        <dbReference type="Rhea" id="RHEA:76160"/>
    </physiologicalReaction>
</comment>
<organism evidence="11 12">
    <name type="scientific">Diplodia intermedia</name>
    <dbReference type="NCBI Taxonomy" id="856260"/>
    <lineage>
        <taxon>Eukaryota</taxon>
        <taxon>Fungi</taxon>
        <taxon>Dikarya</taxon>
        <taxon>Ascomycota</taxon>
        <taxon>Pezizomycotina</taxon>
        <taxon>Dothideomycetes</taxon>
        <taxon>Dothideomycetes incertae sedis</taxon>
        <taxon>Botryosphaeriales</taxon>
        <taxon>Botryosphaeriaceae</taxon>
        <taxon>Diplodia</taxon>
    </lineage>
</organism>
<gene>
    <name evidence="11" type="ORF">SLS58_006670</name>
</gene>
<evidence type="ECO:0000256" key="4">
    <source>
        <dbReference type="ARBA" id="ARBA00022692"/>
    </source>
</evidence>
<evidence type="ECO:0000256" key="8">
    <source>
        <dbReference type="ARBA" id="ARBA00035585"/>
    </source>
</evidence>
<feature type="transmembrane region" description="Helical" evidence="10">
    <location>
        <begin position="220"/>
        <end position="241"/>
    </location>
</feature>
<dbReference type="PANTHER" id="PTHR28259:SF1">
    <property type="entry name" value="FLUORIDE EXPORT PROTEIN 1-RELATED"/>
    <property type="match status" value="1"/>
</dbReference>
<keyword evidence="6 10" id="KW-0472">Membrane</keyword>
<accession>A0ABR3TM07</accession>
<evidence type="ECO:0000313" key="11">
    <source>
        <dbReference type="EMBL" id="KAL1640656.1"/>
    </source>
</evidence>
<feature type="transmembrane region" description="Helical" evidence="10">
    <location>
        <begin position="146"/>
        <end position="164"/>
    </location>
</feature>
<comment type="similarity">
    <text evidence="7">Belongs to the fluoride channel Fluc/FEX (TC 1.A.43) family.</text>
</comment>
<keyword evidence="5 10" id="KW-1133">Transmembrane helix</keyword>
<evidence type="ECO:0000256" key="2">
    <source>
        <dbReference type="ARBA" id="ARBA00004651"/>
    </source>
</evidence>
<proteinExistence type="inferred from homology"/>
<protein>
    <submittedName>
        <fullName evidence="11">Uncharacterized protein</fullName>
    </submittedName>
</protein>
<evidence type="ECO:0000256" key="10">
    <source>
        <dbReference type="SAM" id="Phobius"/>
    </source>
</evidence>
<feature type="region of interest" description="Disordered" evidence="9">
    <location>
        <begin position="1"/>
        <end position="104"/>
    </location>
</feature>
<evidence type="ECO:0000313" key="12">
    <source>
        <dbReference type="Proteomes" id="UP001521184"/>
    </source>
</evidence>
<keyword evidence="3" id="KW-1003">Cell membrane</keyword>
<evidence type="ECO:0000256" key="1">
    <source>
        <dbReference type="ARBA" id="ARBA00002598"/>
    </source>
</evidence>
<feature type="compositionally biased region" description="Low complexity" evidence="9">
    <location>
        <begin position="188"/>
        <end position="201"/>
    </location>
</feature>
<feature type="transmembrane region" description="Helical" evidence="10">
    <location>
        <begin position="342"/>
        <end position="364"/>
    </location>
</feature>
<evidence type="ECO:0000256" key="9">
    <source>
        <dbReference type="SAM" id="MobiDB-lite"/>
    </source>
</evidence>
<evidence type="ECO:0000256" key="3">
    <source>
        <dbReference type="ARBA" id="ARBA00022475"/>
    </source>
</evidence>
<comment type="subcellular location">
    <subcellularLocation>
        <location evidence="2">Cell membrane</location>
        <topology evidence="2">Multi-pass membrane protein</topology>
    </subcellularLocation>
</comment>
<feature type="transmembrane region" description="Helical" evidence="10">
    <location>
        <begin position="370"/>
        <end position="391"/>
    </location>
</feature>
<feature type="transmembrane region" description="Helical" evidence="10">
    <location>
        <begin position="281"/>
        <end position="305"/>
    </location>
</feature>
<feature type="compositionally biased region" description="Basic and acidic residues" evidence="9">
    <location>
        <begin position="1"/>
        <end position="18"/>
    </location>
</feature>
<dbReference type="PANTHER" id="PTHR28259">
    <property type="entry name" value="FLUORIDE EXPORT PROTEIN 1-RELATED"/>
    <property type="match status" value="1"/>
</dbReference>
<keyword evidence="4 10" id="KW-0812">Transmembrane</keyword>
<evidence type="ECO:0000256" key="7">
    <source>
        <dbReference type="ARBA" id="ARBA00035120"/>
    </source>
</evidence>
<feature type="compositionally biased region" description="Basic and acidic residues" evidence="9">
    <location>
        <begin position="76"/>
        <end position="96"/>
    </location>
</feature>
<reference evidence="11 12" key="1">
    <citation type="journal article" date="2023" name="Plant Dis.">
        <title>First Report of Diplodia intermedia Causing Canker and Dieback Diseases on Apple Trees in Canada.</title>
        <authorList>
            <person name="Ellouze W."/>
            <person name="Ilyukhin E."/>
            <person name="Sulman M."/>
            <person name="Ali S."/>
        </authorList>
    </citation>
    <scope>NUCLEOTIDE SEQUENCE [LARGE SCALE GENOMIC DNA]</scope>
    <source>
        <strain evidence="11 12">M45-28</strain>
    </source>
</reference>
<feature type="region of interest" description="Disordered" evidence="9">
    <location>
        <begin position="180"/>
        <end position="206"/>
    </location>
</feature>
<sequence>MSPAKEVDPPPLLPREETTVEGAATLQGTEGVGEVEACNPVSASEEGPSLEQRQSQAHPPSEPAHLDELSAPSPAKDGDFTPRSPDLEGAREESHSGSKRTSPAAATKTLLPTLYIHSYLVFFSMLGTLARLGLQAITIYPGAPVALGEIWANVAGTLVMGYLAEDRLLFHRALAPATQRVQKRHDGSSSSSSSSSPSNNNDAEHAAQLKKEHMAIKKTIPAYIGLTVGFCGSLTTFSSFMRDAFLALSNDLNTAPTSSSSTETLSSSPARSRNAGYSVEALLAVLILEVAAGLAALSFGAHAALYSERLVARFVVMKKKKKKESGGGATTRATTTTTTRSVLDPLVAVLAWPMWLGAALMAIWPPHGAWRGQAVFALVFAPAGCVARFRLAAWLNGRVARFPAGTFAANGGSWMASAAV</sequence>